<dbReference type="GO" id="GO:0016020">
    <property type="term" value="C:membrane"/>
    <property type="evidence" value="ECO:0007669"/>
    <property type="project" value="InterPro"/>
</dbReference>
<feature type="domain" description="SRCR" evidence="8">
    <location>
        <begin position="130"/>
        <end position="229"/>
    </location>
</feature>
<dbReference type="PROSITE" id="PS00420">
    <property type="entry name" value="SRCR_1"/>
    <property type="match status" value="1"/>
</dbReference>
<feature type="domain" description="SRCR" evidence="8">
    <location>
        <begin position="275"/>
        <end position="375"/>
    </location>
</feature>
<feature type="disulfide bond" evidence="7">
    <location>
        <begin position="27"/>
        <end position="91"/>
    </location>
</feature>
<keyword evidence="2" id="KW-0964">Secreted</keyword>
<dbReference type="PROSITE" id="PS50287">
    <property type="entry name" value="SRCR_2"/>
    <property type="match status" value="4"/>
</dbReference>
<dbReference type="Pfam" id="PF00530">
    <property type="entry name" value="SRCR"/>
    <property type="match status" value="4"/>
</dbReference>
<feature type="disulfide bond" evidence="7">
    <location>
        <begin position="198"/>
        <end position="208"/>
    </location>
</feature>
<dbReference type="FunFam" id="3.10.250.10:FF:000006">
    <property type="entry name" value="neurotrypsin isoform X2"/>
    <property type="match status" value="1"/>
</dbReference>
<feature type="disulfide bond" evidence="7">
    <location>
        <begin position="40"/>
        <end position="101"/>
    </location>
</feature>
<evidence type="ECO:0000256" key="6">
    <source>
        <dbReference type="ARBA" id="ARBA00023180"/>
    </source>
</evidence>
<feature type="domain" description="SRCR" evidence="8">
    <location>
        <begin position="380"/>
        <end position="479"/>
    </location>
</feature>
<feature type="disulfide bond" evidence="7">
    <location>
        <begin position="344"/>
        <end position="354"/>
    </location>
</feature>
<organism evidence="9 10">
    <name type="scientific">Cuculus canorus</name>
    <name type="common">Common cuckoo</name>
    <dbReference type="NCBI Taxonomy" id="55661"/>
    <lineage>
        <taxon>Eukaryota</taxon>
        <taxon>Metazoa</taxon>
        <taxon>Chordata</taxon>
        <taxon>Craniata</taxon>
        <taxon>Vertebrata</taxon>
        <taxon>Euteleostomi</taxon>
        <taxon>Archelosauria</taxon>
        <taxon>Archosauria</taxon>
        <taxon>Dinosauria</taxon>
        <taxon>Saurischia</taxon>
        <taxon>Theropoda</taxon>
        <taxon>Coelurosauria</taxon>
        <taxon>Aves</taxon>
        <taxon>Neognathae</taxon>
        <taxon>Neoaves</taxon>
        <taxon>Otidimorphae</taxon>
        <taxon>Cuculiformes</taxon>
        <taxon>Cuculidae</taxon>
        <taxon>Cuculus</taxon>
    </lineage>
</organism>
<reference evidence="9 10" key="1">
    <citation type="submission" date="2014-04" db="EMBL/GenBank/DDBJ databases">
        <title>Genome evolution of avian class.</title>
        <authorList>
            <person name="Zhang G."/>
            <person name="Li C."/>
        </authorList>
    </citation>
    <scope>NUCLEOTIDE SEQUENCE [LARGE SCALE GENOMIC DNA]</scope>
    <source>
        <strain evidence="9">BGI_N303</strain>
    </source>
</reference>
<dbReference type="Proteomes" id="UP000053760">
    <property type="component" value="Unassembled WGS sequence"/>
</dbReference>
<protein>
    <submittedName>
        <fullName evidence="9">Deleted in malignant brain tumors 1 protein</fullName>
    </submittedName>
</protein>
<feature type="non-terminal residue" evidence="9">
    <location>
        <position position="1"/>
    </location>
</feature>
<evidence type="ECO:0000256" key="1">
    <source>
        <dbReference type="ARBA" id="ARBA00004613"/>
    </source>
</evidence>
<dbReference type="SUPFAM" id="SSF56487">
    <property type="entry name" value="SRCR-like"/>
    <property type="match status" value="4"/>
</dbReference>
<dbReference type="EMBL" id="KL448110">
    <property type="protein sequence ID" value="KFO80443.1"/>
    <property type="molecule type" value="Genomic_DNA"/>
</dbReference>
<feature type="disulfide bond" evidence="7">
    <location>
        <begin position="154"/>
        <end position="218"/>
    </location>
</feature>
<dbReference type="PANTHER" id="PTHR19331">
    <property type="entry name" value="SCAVENGER RECEPTOR DOMAIN-CONTAINING"/>
    <property type="match status" value="1"/>
</dbReference>
<dbReference type="Gene3D" id="3.10.250.10">
    <property type="entry name" value="SRCR-like domain"/>
    <property type="match status" value="4"/>
</dbReference>
<dbReference type="PRINTS" id="PR00258">
    <property type="entry name" value="SPERACTRCPTR"/>
</dbReference>
<evidence type="ECO:0000256" key="2">
    <source>
        <dbReference type="ARBA" id="ARBA00022525"/>
    </source>
</evidence>
<feature type="disulfide bond" evidence="7">
    <location>
        <begin position="405"/>
        <end position="469"/>
    </location>
</feature>
<evidence type="ECO:0000256" key="3">
    <source>
        <dbReference type="ARBA" id="ARBA00022729"/>
    </source>
</evidence>
<dbReference type="FunFam" id="3.10.250.10:FF:000009">
    <property type="entry name" value="WC1"/>
    <property type="match status" value="2"/>
</dbReference>
<keyword evidence="6" id="KW-0325">Glycoprotein</keyword>
<evidence type="ECO:0000313" key="10">
    <source>
        <dbReference type="Proteomes" id="UP000053760"/>
    </source>
</evidence>
<keyword evidence="10" id="KW-1185">Reference proteome</keyword>
<comment type="subcellular location">
    <subcellularLocation>
        <location evidence="1">Secreted</location>
    </subcellularLocation>
</comment>
<dbReference type="PANTHER" id="PTHR19331:SF22">
    <property type="entry name" value="DELETED IN MALIGNANT BRAIN TUMORS 1 PROTEIN"/>
    <property type="match status" value="1"/>
</dbReference>
<dbReference type="InterPro" id="IPR036772">
    <property type="entry name" value="SRCR-like_dom_sf"/>
</dbReference>
<dbReference type="STRING" id="55661.A0A091GEN5"/>
<feature type="non-terminal residue" evidence="9">
    <location>
        <position position="479"/>
    </location>
</feature>
<dbReference type="InterPro" id="IPR001190">
    <property type="entry name" value="SRCR"/>
</dbReference>
<evidence type="ECO:0000256" key="5">
    <source>
        <dbReference type="ARBA" id="ARBA00023157"/>
    </source>
</evidence>
<feature type="disulfide bond" evidence="7">
    <location>
        <begin position="449"/>
        <end position="459"/>
    </location>
</feature>
<dbReference type="AlphaFoldDB" id="A0A091GEN5"/>
<keyword evidence="3" id="KW-0732">Signal</keyword>
<keyword evidence="5 7" id="KW-1015">Disulfide bond</keyword>
<evidence type="ECO:0000256" key="7">
    <source>
        <dbReference type="PROSITE-ProRule" id="PRU00196"/>
    </source>
</evidence>
<feature type="domain" description="SRCR" evidence="8">
    <location>
        <begin position="2"/>
        <end position="102"/>
    </location>
</feature>
<feature type="disulfide bond" evidence="7">
    <location>
        <begin position="313"/>
        <end position="374"/>
    </location>
</feature>
<evidence type="ECO:0000256" key="4">
    <source>
        <dbReference type="ARBA" id="ARBA00022737"/>
    </source>
</evidence>
<sequence>ELRLSNGTGLCSGRVEVKHEEQWGTVCDGDWTIEDAEVVCKQLQCGSAVQALNRAPFGEGSGPTWLYRVDCRGDESALWNCSHTGWGSFTCPHYFDTGVICSGYGGYRLANGSTTCSGRVELLHGGCPGGRLVNGTTCSGIVEIRHGDTWGRLCHTHWNLKAANVLCNQLNCGYAKSIQTGDRSVDGNGHIWSDAFHCEGTESCLWDCDQVTLGNPTCSAREAATVICSDKSSVGDVTLLSKSGTSACPSPSFPFPQPSNFGFSIETSLSVAESLRLSGGESRCDGQVEISPYGTWSRVLDDDWDIKDAHVVCRQLQCGIAEKAYYLPRSERGLGPIGLRSVQCAGNETQLLLCKTSHTHTEPRGVAEDVGVICSGSRQIRLVNGTKRCAGRVELYNYGIWGTVCDDNWDLSDANVVCKQLGCGQAIKAFASAHYGEGSGQIWLDDVNCTGAESDLWACSSRAWGQHNCQHKEDAGVLC</sequence>
<dbReference type="SMART" id="SM00202">
    <property type="entry name" value="SR"/>
    <property type="match status" value="4"/>
</dbReference>
<name>A0A091GEN5_CUCCA</name>
<feature type="disulfide bond" evidence="7">
    <location>
        <begin position="167"/>
        <end position="228"/>
    </location>
</feature>
<feature type="disulfide bond" evidence="7">
    <location>
        <begin position="71"/>
        <end position="81"/>
    </location>
</feature>
<keyword evidence="4" id="KW-0677">Repeat</keyword>
<dbReference type="FunFam" id="3.10.250.10:FF:000004">
    <property type="entry name" value="Scavenger receptor cysteine-rich type 1 protein M130"/>
    <property type="match status" value="1"/>
</dbReference>
<comment type="caution">
    <text evidence="7">Lacks conserved residue(s) required for the propagation of feature annotation.</text>
</comment>
<evidence type="ECO:0000313" key="9">
    <source>
        <dbReference type="EMBL" id="KFO80443.1"/>
    </source>
</evidence>
<gene>
    <name evidence="9" type="ORF">N303_15763</name>
</gene>
<proteinExistence type="predicted"/>
<accession>A0A091GEN5</accession>
<evidence type="ECO:0000259" key="8">
    <source>
        <dbReference type="PROSITE" id="PS50287"/>
    </source>
</evidence>
<feature type="disulfide bond" evidence="7">
    <location>
        <begin position="418"/>
        <end position="479"/>
    </location>
</feature>